<dbReference type="InterPro" id="IPR005135">
    <property type="entry name" value="Endo/exonuclease/phosphatase"/>
</dbReference>
<organism evidence="2 3">
    <name type="scientific">Nothobranchius furzeri</name>
    <name type="common">Turquoise killifish</name>
    <dbReference type="NCBI Taxonomy" id="105023"/>
    <lineage>
        <taxon>Eukaryota</taxon>
        <taxon>Metazoa</taxon>
        <taxon>Chordata</taxon>
        <taxon>Craniata</taxon>
        <taxon>Vertebrata</taxon>
        <taxon>Euteleostomi</taxon>
        <taxon>Actinopterygii</taxon>
        <taxon>Neopterygii</taxon>
        <taxon>Teleostei</taxon>
        <taxon>Neoteleostei</taxon>
        <taxon>Acanthomorphata</taxon>
        <taxon>Ovalentaria</taxon>
        <taxon>Atherinomorphae</taxon>
        <taxon>Cyprinodontiformes</taxon>
        <taxon>Nothobranchiidae</taxon>
        <taxon>Nothobranchius</taxon>
    </lineage>
</organism>
<dbReference type="Ensembl" id="ENSNFUT00015049675.1">
    <property type="protein sequence ID" value="ENSNFUP00015047598.1"/>
    <property type="gene ID" value="ENSNFUG00015022484.1"/>
</dbReference>
<dbReference type="Gene3D" id="3.60.10.10">
    <property type="entry name" value="Endonuclease/exonuclease/phosphatase"/>
    <property type="match status" value="1"/>
</dbReference>
<dbReference type="Proteomes" id="UP000694548">
    <property type="component" value="Chromosome sgr09"/>
</dbReference>
<reference evidence="2" key="3">
    <citation type="submission" date="2025-09" db="UniProtKB">
        <authorList>
            <consortium name="Ensembl"/>
        </authorList>
    </citation>
    <scope>IDENTIFICATION</scope>
</reference>
<proteinExistence type="predicted"/>
<name>A0A8C6PU90_NOTFU</name>
<dbReference type="GO" id="GO:0003824">
    <property type="term" value="F:catalytic activity"/>
    <property type="evidence" value="ECO:0007669"/>
    <property type="project" value="InterPro"/>
</dbReference>
<dbReference type="Pfam" id="PF03372">
    <property type="entry name" value="Exo_endo_phos"/>
    <property type="match status" value="1"/>
</dbReference>
<reference evidence="2" key="2">
    <citation type="submission" date="2025-08" db="UniProtKB">
        <authorList>
            <consortium name="Ensembl"/>
        </authorList>
    </citation>
    <scope>IDENTIFICATION</scope>
</reference>
<dbReference type="SUPFAM" id="SSF56219">
    <property type="entry name" value="DNase I-like"/>
    <property type="match status" value="1"/>
</dbReference>
<dbReference type="GeneTree" id="ENSGT00940000177017"/>
<reference evidence="2" key="1">
    <citation type="submission" date="2014-08" db="EMBL/GenBank/DDBJ databases">
        <authorList>
            <person name="Senf B."/>
            <person name="Petzold A."/>
            <person name="Downie B.R."/>
            <person name="Koch P."/>
            <person name="Platzer M."/>
        </authorList>
    </citation>
    <scope>NUCLEOTIDE SEQUENCE [LARGE SCALE GENOMIC DNA]</scope>
    <source>
        <strain evidence="2">GRZ</strain>
    </source>
</reference>
<accession>A0A8C6PU90</accession>
<sequence length="145" mass="17350">MILFNNFAGNVIDHKRDEEGHWLMVIVECCEQKLLLINVYAYNNRSLNRNMMTTLSKLIKQWRTAYSTDQVIGGDFNLAPNSWLDRQPPRWNQPEYDSILCDYSMSTDLLDYWRMTNPNMKKYTWFSPTNNRLCSRLDYCLVFQK</sequence>
<evidence type="ECO:0000259" key="1">
    <source>
        <dbReference type="Pfam" id="PF03372"/>
    </source>
</evidence>
<dbReference type="InterPro" id="IPR036691">
    <property type="entry name" value="Endo/exonu/phosph_ase_sf"/>
</dbReference>
<evidence type="ECO:0000313" key="3">
    <source>
        <dbReference type="Proteomes" id="UP000694548"/>
    </source>
</evidence>
<feature type="domain" description="Endonuclease/exonuclease/phosphatase" evidence="1">
    <location>
        <begin position="67"/>
        <end position="142"/>
    </location>
</feature>
<dbReference type="AlphaFoldDB" id="A0A8C6PU90"/>
<evidence type="ECO:0000313" key="2">
    <source>
        <dbReference type="Ensembl" id="ENSNFUP00015047598.1"/>
    </source>
</evidence>
<protein>
    <recommendedName>
        <fullName evidence="1">Endonuclease/exonuclease/phosphatase domain-containing protein</fullName>
    </recommendedName>
</protein>
<keyword evidence="3" id="KW-1185">Reference proteome</keyword>